<sequence length="82" mass="9335">MAFTETWLSEKVPDNFIQIEGFSHLRLDRDANSGKTRGGWCINIKDGWCRNFAVRDKICNPDLELLCYPAATLSAQGIHQHI</sequence>
<dbReference type="AlphaFoldDB" id="A0A5J5D4J3"/>
<dbReference type="EMBL" id="VOFY01000012">
    <property type="protein sequence ID" value="KAA8587810.1"/>
    <property type="molecule type" value="Genomic_DNA"/>
</dbReference>
<evidence type="ECO:0000313" key="2">
    <source>
        <dbReference type="Proteomes" id="UP000327493"/>
    </source>
</evidence>
<comment type="caution">
    <text evidence="1">The sequence shown here is derived from an EMBL/GenBank/DDBJ whole genome shotgun (WGS) entry which is preliminary data.</text>
</comment>
<gene>
    <name evidence="1" type="ORF">FQN60_016672</name>
</gene>
<accession>A0A5J5D4J3</accession>
<keyword evidence="2" id="KW-1185">Reference proteome</keyword>
<proteinExistence type="predicted"/>
<protein>
    <submittedName>
        <fullName evidence="1">Uncharacterized protein</fullName>
    </submittedName>
</protein>
<evidence type="ECO:0000313" key="1">
    <source>
        <dbReference type="EMBL" id="KAA8587810.1"/>
    </source>
</evidence>
<dbReference type="Proteomes" id="UP000327493">
    <property type="component" value="Chromosome 12"/>
</dbReference>
<name>A0A5J5D4J3_9PERO</name>
<reference evidence="1 2" key="1">
    <citation type="submission" date="2019-08" db="EMBL/GenBank/DDBJ databases">
        <title>A chromosome-level genome assembly, high-density linkage maps, and genome scans reveal the genomic architecture of hybrid incompatibilities underlying speciation via character displacement in darters (Percidae: Etheostominae).</title>
        <authorList>
            <person name="Moran R.L."/>
            <person name="Catchen J.M."/>
            <person name="Fuller R.C."/>
        </authorList>
    </citation>
    <scope>NUCLEOTIDE SEQUENCE [LARGE SCALE GENOMIC DNA]</scope>
    <source>
        <strain evidence="1">EspeVRDwgs_2016</strain>
        <tissue evidence="1">Muscle</tissue>
    </source>
</reference>
<organism evidence="1 2">
    <name type="scientific">Etheostoma spectabile</name>
    <name type="common">orangethroat darter</name>
    <dbReference type="NCBI Taxonomy" id="54343"/>
    <lineage>
        <taxon>Eukaryota</taxon>
        <taxon>Metazoa</taxon>
        <taxon>Chordata</taxon>
        <taxon>Craniata</taxon>
        <taxon>Vertebrata</taxon>
        <taxon>Euteleostomi</taxon>
        <taxon>Actinopterygii</taxon>
        <taxon>Neopterygii</taxon>
        <taxon>Teleostei</taxon>
        <taxon>Neoteleostei</taxon>
        <taxon>Acanthomorphata</taxon>
        <taxon>Eupercaria</taxon>
        <taxon>Perciformes</taxon>
        <taxon>Percoidei</taxon>
        <taxon>Percidae</taxon>
        <taxon>Etheostomatinae</taxon>
        <taxon>Etheostoma</taxon>
    </lineage>
</organism>